<keyword evidence="2" id="KW-1185">Reference proteome</keyword>
<reference evidence="2" key="2">
    <citation type="journal article" date="2010" name="Genome Res.">
        <title>Population genomic sequencing of Coccidioides fungi reveals recent hybridization and transposon control.</title>
        <authorList>
            <person name="Neafsey D.E."/>
            <person name="Barker B.M."/>
            <person name="Sharpton T.J."/>
            <person name="Stajich J.E."/>
            <person name="Park D.J."/>
            <person name="Whiston E."/>
            <person name="Hung C.-Y."/>
            <person name="McMahan C."/>
            <person name="White J."/>
            <person name="Sykes S."/>
            <person name="Heiman D."/>
            <person name="Young S."/>
            <person name="Zeng Q."/>
            <person name="Abouelleil A."/>
            <person name="Aftuck L."/>
            <person name="Bessette D."/>
            <person name="Brown A."/>
            <person name="FitzGerald M."/>
            <person name="Lui A."/>
            <person name="Macdonald J.P."/>
            <person name="Priest M."/>
            <person name="Orbach M.J."/>
            <person name="Galgiani J.N."/>
            <person name="Kirkland T.N."/>
            <person name="Cole G.T."/>
            <person name="Birren B.W."/>
            <person name="Henn M.R."/>
            <person name="Taylor J.W."/>
            <person name="Rounsley S.D."/>
        </authorList>
    </citation>
    <scope>GENOME REANNOTATION</scope>
    <source>
        <strain evidence="2">RS</strain>
    </source>
</reference>
<gene>
    <name evidence="1" type="ORF">CIMG_12259</name>
</gene>
<proteinExistence type="predicted"/>
<reference evidence="2" key="1">
    <citation type="journal article" date="2009" name="Genome Res.">
        <title>Comparative genomic analyses of the human fungal pathogens Coccidioides and their relatives.</title>
        <authorList>
            <person name="Sharpton T.J."/>
            <person name="Stajich J.E."/>
            <person name="Rounsley S.D."/>
            <person name="Gardner M.J."/>
            <person name="Wortman J.R."/>
            <person name="Jordar V.S."/>
            <person name="Maiti R."/>
            <person name="Kodira C.D."/>
            <person name="Neafsey D.E."/>
            <person name="Zeng Q."/>
            <person name="Hung C.-Y."/>
            <person name="McMahan C."/>
            <person name="Muszewska A."/>
            <person name="Grynberg M."/>
            <person name="Mandel M.A."/>
            <person name="Kellner E.M."/>
            <person name="Barker B.M."/>
            <person name="Galgiani J.N."/>
            <person name="Orbach M.J."/>
            <person name="Kirkland T.N."/>
            <person name="Cole G.T."/>
            <person name="Henn M.R."/>
            <person name="Birren B.W."/>
            <person name="Taylor J.W."/>
        </authorList>
    </citation>
    <scope>NUCLEOTIDE SEQUENCE [LARGE SCALE GENOMIC DNA]</scope>
    <source>
        <strain evidence="2">RS</strain>
    </source>
</reference>
<dbReference type="KEGG" id="cim:CIMG_12259"/>
<dbReference type="InParanoid" id="A0A0D8JYH1"/>
<dbReference type="AlphaFoldDB" id="A0A0D8JYH1"/>
<evidence type="ECO:0000313" key="1">
    <source>
        <dbReference type="EMBL" id="KJF61303.1"/>
    </source>
</evidence>
<dbReference type="VEuPathDB" id="FungiDB:CIMG_12259"/>
<dbReference type="RefSeq" id="XP_012213738.1">
    <property type="nucleotide sequence ID" value="XM_012358315.1"/>
</dbReference>
<accession>A0A0D8JYH1</accession>
<name>A0A0D8JYH1_COCIM</name>
<dbReference type="GeneID" id="24164059"/>
<sequence>MEMSLDVNAPGLLCNLRGEHMWNHIRCLRTGRGKHHGRLILTLPARSAQTRPIGTMAIPDLQPDALDAAAVRISYLQPLMCLVETFTNCVYEVHIPNEARRACIYMSSDEESLLWARVAQLDGNR</sequence>
<evidence type="ECO:0000313" key="2">
    <source>
        <dbReference type="Proteomes" id="UP000001261"/>
    </source>
</evidence>
<dbReference type="Proteomes" id="UP000001261">
    <property type="component" value="Unassembled WGS sequence"/>
</dbReference>
<organism evidence="1 2">
    <name type="scientific">Coccidioides immitis (strain RS)</name>
    <name type="common">Valley fever fungus</name>
    <dbReference type="NCBI Taxonomy" id="246410"/>
    <lineage>
        <taxon>Eukaryota</taxon>
        <taxon>Fungi</taxon>
        <taxon>Dikarya</taxon>
        <taxon>Ascomycota</taxon>
        <taxon>Pezizomycotina</taxon>
        <taxon>Eurotiomycetes</taxon>
        <taxon>Eurotiomycetidae</taxon>
        <taxon>Onygenales</taxon>
        <taxon>Onygenaceae</taxon>
        <taxon>Coccidioides</taxon>
    </lineage>
</organism>
<protein>
    <submittedName>
        <fullName evidence="1">Uncharacterized protein</fullName>
    </submittedName>
</protein>
<dbReference type="EMBL" id="GG704915">
    <property type="protein sequence ID" value="KJF61303.1"/>
    <property type="molecule type" value="Genomic_DNA"/>
</dbReference>